<gene>
    <name evidence="2" type="ORF">CBR_g8773</name>
</gene>
<proteinExistence type="predicted"/>
<organism evidence="2 3">
    <name type="scientific">Chara braunii</name>
    <name type="common">Braun's stonewort</name>
    <dbReference type="NCBI Taxonomy" id="69332"/>
    <lineage>
        <taxon>Eukaryota</taxon>
        <taxon>Viridiplantae</taxon>
        <taxon>Streptophyta</taxon>
        <taxon>Charophyceae</taxon>
        <taxon>Charales</taxon>
        <taxon>Characeae</taxon>
        <taxon>Chara</taxon>
    </lineage>
</organism>
<name>A0A388KMR5_CHABU</name>
<feature type="compositionally biased region" description="Basic and acidic residues" evidence="1">
    <location>
        <begin position="1"/>
        <end position="11"/>
    </location>
</feature>
<dbReference type="Gramene" id="GBG71354">
    <property type="protein sequence ID" value="GBG71354"/>
    <property type="gene ID" value="CBR_g8773"/>
</dbReference>
<feature type="compositionally biased region" description="Acidic residues" evidence="1">
    <location>
        <begin position="206"/>
        <end position="241"/>
    </location>
</feature>
<dbReference type="AlphaFoldDB" id="A0A388KMR5"/>
<evidence type="ECO:0000313" key="2">
    <source>
        <dbReference type="EMBL" id="GBG71354.1"/>
    </source>
</evidence>
<feature type="region of interest" description="Disordered" evidence="1">
    <location>
        <begin position="1"/>
        <end position="39"/>
    </location>
</feature>
<feature type="compositionally biased region" description="Basic and acidic residues" evidence="1">
    <location>
        <begin position="250"/>
        <end position="278"/>
    </location>
</feature>
<comment type="caution">
    <text evidence="2">The sequence shown here is derived from an EMBL/GenBank/DDBJ whole genome shotgun (WGS) entry which is preliminary data.</text>
</comment>
<evidence type="ECO:0000313" key="3">
    <source>
        <dbReference type="Proteomes" id="UP000265515"/>
    </source>
</evidence>
<evidence type="ECO:0000256" key="1">
    <source>
        <dbReference type="SAM" id="MobiDB-lite"/>
    </source>
</evidence>
<feature type="compositionally biased region" description="Low complexity" evidence="1">
    <location>
        <begin position="316"/>
        <end position="327"/>
    </location>
</feature>
<dbReference type="EMBL" id="BFEA01000145">
    <property type="protein sequence ID" value="GBG71354.1"/>
    <property type="molecule type" value="Genomic_DNA"/>
</dbReference>
<reference evidence="2 3" key="1">
    <citation type="journal article" date="2018" name="Cell">
        <title>The Chara Genome: Secondary Complexity and Implications for Plant Terrestrialization.</title>
        <authorList>
            <person name="Nishiyama T."/>
            <person name="Sakayama H."/>
            <person name="Vries J.D."/>
            <person name="Buschmann H."/>
            <person name="Saint-Marcoux D."/>
            <person name="Ullrich K.K."/>
            <person name="Haas F.B."/>
            <person name="Vanderstraeten L."/>
            <person name="Becker D."/>
            <person name="Lang D."/>
            <person name="Vosolsobe S."/>
            <person name="Rombauts S."/>
            <person name="Wilhelmsson P.K.I."/>
            <person name="Janitza P."/>
            <person name="Kern R."/>
            <person name="Heyl A."/>
            <person name="Rumpler F."/>
            <person name="Villalobos L.I.A.C."/>
            <person name="Clay J.M."/>
            <person name="Skokan R."/>
            <person name="Toyoda A."/>
            <person name="Suzuki Y."/>
            <person name="Kagoshima H."/>
            <person name="Schijlen E."/>
            <person name="Tajeshwar N."/>
            <person name="Catarino B."/>
            <person name="Hetherington A.J."/>
            <person name="Saltykova A."/>
            <person name="Bonnot C."/>
            <person name="Breuninger H."/>
            <person name="Symeonidi A."/>
            <person name="Radhakrishnan G.V."/>
            <person name="Van Nieuwerburgh F."/>
            <person name="Deforce D."/>
            <person name="Chang C."/>
            <person name="Karol K.G."/>
            <person name="Hedrich R."/>
            <person name="Ulvskov P."/>
            <person name="Glockner G."/>
            <person name="Delwiche C.F."/>
            <person name="Petrasek J."/>
            <person name="Van de Peer Y."/>
            <person name="Friml J."/>
            <person name="Beilby M."/>
            <person name="Dolan L."/>
            <person name="Kohara Y."/>
            <person name="Sugano S."/>
            <person name="Fujiyama A."/>
            <person name="Delaux P.-M."/>
            <person name="Quint M."/>
            <person name="TheiBen G."/>
            <person name="Hagemann M."/>
            <person name="Harholt J."/>
            <person name="Dunand C."/>
            <person name="Zachgo S."/>
            <person name="Langdale J."/>
            <person name="Maumus F."/>
            <person name="Straeten D.V.D."/>
            <person name="Gould S.B."/>
            <person name="Rensing S.A."/>
        </authorList>
    </citation>
    <scope>NUCLEOTIDE SEQUENCE [LARGE SCALE GENOMIC DNA]</scope>
    <source>
        <strain evidence="2 3">S276</strain>
    </source>
</reference>
<accession>A0A388KMR5</accession>
<sequence>MKREFDWRHESSSAGACGATRRSAAERGGARRSGNIPDLDQYLEMDTEEDSINGVVHEDFNKIQIQWLKDHTVVFIFGGKAKNLGNKEKLQFVRNLEDGRLRSEFKAFGRGSTHVEGRSMITYIARSIEAKESMMGRKPEINFTLDRQKYKVIIRSWLPKNEWETERERERVENYWVMAALFLEIDVTNLTVWDPIIRQGNARQEEQEEEEESSEDSDDPDHIQEEEEDKEEEESAGEEEVAGGPSQQPERSREEEEAGARKRLEKAEGKRPVEERSPPDLSLGNPWLDPEPPKEDEGNDGAAAEGSGRRRRRSKSPTSSGSSAPPALRLRQHEGDRASSPFVLSLSP</sequence>
<dbReference type="Proteomes" id="UP000265515">
    <property type="component" value="Unassembled WGS sequence"/>
</dbReference>
<protein>
    <submittedName>
        <fullName evidence="2">Uncharacterized protein</fullName>
    </submittedName>
</protein>
<feature type="region of interest" description="Disordered" evidence="1">
    <location>
        <begin position="201"/>
        <end position="348"/>
    </location>
</feature>
<keyword evidence="3" id="KW-1185">Reference proteome</keyword>